<dbReference type="EMBL" id="CP012040">
    <property type="protein sequence ID" value="AKP52030.1"/>
    <property type="molecule type" value="Genomic_DNA"/>
</dbReference>
<keyword evidence="1" id="KW-0812">Transmembrane</keyword>
<dbReference type="InterPro" id="IPR050768">
    <property type="entry name" value="UPF0353/GerABKA_families"/>
</dbReference>
<evidence type="ECO:0000259" key="2">
    <source>
        <dbReference type="PROSITE" id="PS50234"/>
    </source>
</evidence>
<keyword evidence="4" id="KW-1185">Reference proteome</keyword>
<dbReference type="Gene3D" id="3.40.50.410">
    <property type="entry name" value="von Willebrand factor, type A domain"/>
    <property type="match status" value="1"/>
</dbReference>
<evidence type="ECO:0000313" key="3">
    <source>
        <dbReference type="EMBL" id="AKP52030.1"/>
    </source>
</evidence>
<feature type="transmembrane region" description="Helical" evidence="1">
    <location>
        <begin position="297"/>
        <end position="316"/>
    </location>
</feature>
<dbReference type="Proteomes" id="UP000036520">
    <property type="component" value="Chromosome"/>
</dbReference>
<dbReference type="Pfam" id="PF13519">
    <property type="entry name" value="VWA_2"/>
    <property type="match status" value="1"/>
</dbReference>
<sequence length="321" mass="35618">MIWAYPDNSFIITLAIVFILLYGFYLYRFWKINQKITVKKRRLVWKMVLRSLYFSLFLIALAGPSIGNAMKEIKQEGKDLFLAIDLSRSMNAEDINPSRLQRVKFELKNLVKNFSSDRLGIIIFSSEAFIQCPLTFDQNVIQLHLDGLNSGLVPNSGTDIAAPLKLALSKFQTDESQEPKSKAIVLISDGEDFGDGLEQTLSELNTAGIKVFSMGVGTSNGSTIPRGSGVVIDQTTNRPAISRLTSDNLRKIANDTGGDYFELSGEQNDIPHLIDTISKLEGTVMASRTVEASSNKYFYFLLAALLLAIIDAVLPVRTLSF</sequence>
<dbReference type="SUPFAM" id="SSF53300">
    <property type="entry name" value="vWA-like"/>
    <property type="match status" value="1"/>
</dbReference>
<feature type="transmembrane region" description="Helical" evidence="1">
    <location>
        <begin position="51"/>
        <end position="70"/>
    </location>
</feature>
<protein>
    <submittedName>
        <fullName evidence="3">von Willebrand factor type A</fullName>
    </submittedName>
</protein>
<name>A0A0H4PG53_9BACT</name>
<dbReference type="InterPro" id="IPR036465">
    <property type="entry name" value="vWFA_dom_sf"/>
</dbReference>
<feature type="domain" description="VWFA" evidence="2">
    <location>
        <begin position="79"/>
        <end position="277"/>
    </location>
</feature>
<gene>
    <name evidence="3" type="ORF">CA2015_2619</name>
</gene>
<dbReference type="PROSITE" id="PS50234">
    <property type="entry name" value="VWFA"/>
    <property type="match status" value="1"/>
</dbReference>
<dbReference type="InterPro" id="IPR002035">
    <property type="entry name" value="VWF_A"/>
</dbReference>
<dbReference type="PANTHER" id="PTHR22550">
    <property type="entry name" value="SPORE GERMINATION PROTEIN"/>
    <property type="match status" value="1"/>
</dbReference>
<dbReference type="PATRIC" id="fig|320787.5.peg.2866"/>
<evidence type="ECO:0000313" key="4">
    <source>
        <dbReference type="Proteomes" id="UP000036520"/>
    </source>
</evidence>
<keyword evidence="1" id="KW-0472">Membrane</keyword>
<dbReference type="PANTHER" id="PTHR22550:SF14">
    <property type="entry name" value="VWFA DOMAIN-CONTAINING PROTEIN"/>
    <property type="match status" value="1"/>
</dbReference>
<dbReference type="SMART" id="SM00327">
    <property type="entry name" value="VWA"/>
    <property type="match status" value="1"/>
</dbReference>
<dbReference type="RefSeq" id="WP_048642307.1">
    <property type="nucleotide sequence ID" value="NZ_CAXBGM010000058.1"/>
</dbReference>
<organism evidence="3 4">
    <name type="scientific">Cyclobacterium amurskyense</name>
    <dbReference type="NCBI Taxonomy" id="320787"/>
    <lineage>
        <taxon>Bacteria</taxon>
        <taxon>Pseudomonadati</taxon>
        <taxon>Bacteroidota</taxon>
        <taxon>Cytophagia</taxon>
        <taxon>Cytophagales</taxon>
        <taxon>Cyclobacteriaceae</taxon>
        <taxon>Cyclobacterium</taxon>
    </lineage>
</organism>
<dbReference type="OrthoDB" id="6206554at2"/>
<feature type="transmembrane region" description="Helical" evidence="1">
    <location>
        <begin position="12"/>
        <end position="30"/>
    </location>
</feature>
<keyword evidence="1" id="KW-1133">Transmembrane helix</keyword>
<dbReference type="KEGG" id="camu:CA2015_2619"/>
<accession>A0A0H4PG53</accession>
<dbReference type="AlphaFoldDB" id="A0A0H4PG53"/>
<proteinExistence type="predicted"/>
<dbReference type="STRING" id="320787.CA2015_2619"/>
<evidence type="ECO:0000256" key="1">
    <source>
        <dbReference type="SAM" id="Phobius"/>
    </source>
</evidence>
<reference evidence="3 4" key="1">
    <citation type="submission" date="2015-07" db="EMBL/GenBank/DDBJ databases">
        <authorList>
            <person name="Kim K.M."/>
        </authorList>
    </citation>
    <scope>NUCLEOTIDE SEQUENCE [LARGE SCALE GENOMIC DNA]</scope>
    <source>
        <strain evidence="3 4">KCTC 12363</strain>
    </source>
</reference>